<keyword evidence="1" id="KW-0732">Signal</keyword>
<feature type="chain" id="PRO_5046358970" evidence="1">
    <location>
        <begin position="22"/>
        <end position="201"/>
    </location>
</feature>
<dbReference type="Proteomes" id="UP001595555">
    <property type="component" value="Unassembled WGS sequence"/>
</dbReference>
<comment type="caution">
    <text evidence="3">The sequence shown here is derived from an EMBL/GenBank/DDBJ whole genome shotgun (WGS) entry which is preliminary data.</text>
</comment>
<dbReference type="Gene3D" id="2.60.40.680">
    <property type="match status" value="1"/>
</dbReference>
<name>A0ABV7FCS2_9GAMM</name>
<protein>
    <submittedName>
        <fullName evidence="3">Cohesin domain-containing protein</fullName>
    </submittedName>
</protein>
<feature type="domain" description="Cohesin" evidence="2">
    <location>
        <begin position="29"/>
        <end position="85"/>
    </location>
</feature>
<dbReference type="InterPro" id="IPR002102">
    <property type="entry name" value="Cohesin_dom"/>
</dbReference>
<gene>
    <name evidence="3" type="ORF">ACFODX_02190</name>
</gene>
<evidence type="ECO:0000256" key="1">
    <source>
        <dbReference type="SAM" id="SignalP"/>
    </source>
</evidence>
<evidence type="ECO:0000313" key="4">
    <source>
        <dbReference type="Proteomes" id="UP001595555"/>
    </source>
</evidence>
<reference evidence="4" key="1">
    <citation type="journal article" date="2019" name="Int. J. Syst. Evol. Microbiol.">
        <title>The Global Catalogue of Microorganisms (GCM) 10K type strain sequencing project: providing services to taxonomists for standard genome sequencing and annotation.</title>
        <authorList>
            <consortium name="The Broad Institute Genomics Platform"/>
            <consortium name="The Broad Institute Genome Sequencing Center for Infectious Disease"/>
            <person name="Wu L."/>
            <person name="Ma J."/>
        </authorList>
    </citation>
    <scope>NUCLEOTIDE SEQUENCE [LARGE SCALE GENOMIC DNA]</scope>
    <source>
        <strain evidence="4">KCTC 52237</strain>
    </source>
</reference>
<dbReference type="CDD" id="cd08547">
    <property type="entry name" value="Type_II_cohesin"/>
    <property type="match status" value="1"/>
</dbReference>
<keyword evidence="4" id="KW-1185">Reference proteome</keyword>
<dbReference type="Pfam" id="PF00963">
    <property type="entry name" value="Cohesin"/>
    <property type="match status" value="1"/>
</dbReference>
<dbReference type="InterPro" id="IPR008965">
    <property type="entry name" value="CBM2/CBM3_carb-bd_dom_sf"/>
</dbReference>
<dbReference type="EMBL" id="JBHRTF010000002">
    <property type="protein sequence ID" value="MFC3114348.1"/>
    <property type="molecule type" value="Genomic_DNA"/>
</dbReference>
<dbReference type="RefSeq" id="WP_378115611.1">
    <property type="nucleotide sequence ID" value="NZ_JBHRTF010000002.1"/>
</dbReference>
<evidence type="ECO:0000313" key="3">
    <source>
        <dbReference type="EMBL" id="MFC3114348.1"/>
    </source>
</evidence>
<proteinExistence type="predicted"/>
<organism evidence="3 4">
    <name type="scientific">Cellvibrio fontiphilus</name>
    <dbReference type="NCBI Taxonomy" id="1815559"/>
    <lineage>
        <taxon>Bacteria</taxon>
        <taxon>Pseudomonadati</taxon>
        <taxon>Pseudomonadota</taxon>
        <taxon>Gammaproteobacteria</taxon>
        <taxon>Cellvibrionales</taxon>
        <taxon>Cellvibrionaceae</taxon>
        <taxon>Cellvibrio</taxon>
    </lineage>
</organism>
<feature type="signal peptide" evidence="1">
    <location>
        <begin position="1"/>
        <end position="21"/>
    </location>
</feature>
<sequence>MKKFFASLLALGLSLSLNANANAISIDLIADKTTANIGDNIELQVRISGLEGASALGSYDVNVHYDSDLFSISNIIWGDTVQGNQLDLFGFGSLQDNSSNLGWLTMLEVSFDEIADLELLQAGEFTLFSLFLNAVASGSGNFSLTTNAIGDAYGQDLFIDTINSTSINVSAATVSEPAGMLLLLGALAFVVLRNRASQPKQ</sequence>
<dbReference type="SUPFAM" id="SSF49384">
    <property type="entry name" value="Carbohydrate-binding domain"/>
    <property type="match status" value="1"/>
</dbReference>
<evidence type="ECO:0000259" key="2">
    <source>
        <dbReference type="Pfam" id="PF00963"/>
    </source>
</evidence>
<accession>A0ABV7FCS2</accession>